<evidence type="ECO:0000313" key="2">
    <source>
        <dbReference type="EMBL" id="CAH3173798.1"/>
    </source>
</evidence>
<keyword evidence="3" id="KW-1185">Reference proteome</keyword>
<keyword evidence="1" id="KW-0472">Membrane</keyword>
<organism evidence="2 3">
    <name type="scientific">Porites lobata</name>
    <dbReference type="NCBI Taxonomy" id="104759"/>
    <lineage>
        <taxon>Eukaryota</taxon>
        <taxon>Metazoa</taxon>
        <taxon>Cnidaria</taxon>
        <taxon>Anthozoa</taxon>
        <taxon>Hexacorallia</taxon>
        <taxon>Scleractinia</taxon>
        <taxon>Fungiina</taxon>
        <taxon>Poritidae</taxon>
        <taxon>Porites</taxon>
    </lineage>
</organism>
<feature type="transmembrane region" description="Helical" evidence="1">
    <location>
        <begin position="246"/>
        <end position="264"/>
    </location>
</feature>
<dbReference type="SUPFAM" id="SSF52151">
    <property type="entry name" value="FabD/lysophospholipase-like"/>
    <property type="match status" value="1"/>
</dbReference>
<dbReference type="Proteomes" id="UP001159405">
    <property type="component" value="Unassembled WGS sequence"/>
</dbReference>
<evidence type="ECO:0000256" key="1">
    <source>
        <dbReference type="SAM" id="Phobius"/>
    </source>
</evidence>
<name>A0ABN8R383_9CNID</name>
<evidence type="ECO:0000313" key="3">
    <source>
        <dbReference type="Proteomes" id="UP001159405"/>
    </source>
</evidence>
<accession>A0ABN8R383</accession>
<evidence type="ECO:0008006" key="4">
    <source>
        <dbReference type="Google" id="ProtNLM"/>
    </source>
</evidence>
<dbReference type="InterPro" id="IPR016035">
    <property type="entry name" value="Acyl_Trfase/lysoPLipase"/>
</dbReference>
<feature type="transmembrane region" description="Helical" evidence="1">
    <location>
        <begin position="195"/>
        <end position="213"/>
    </location>
</feature>
<feature type="transmembrane region" description="Helical" evidence="1">
    <location>
        <begin position="505"/>
        <end position="527"/>
    </location>
</feature>
<feature type="transmembrane region" description="Helical" evidence="1">
    <location>
        <begin position="219"/>
        <end position="239"/>
    </location>
</feature>
<dbReference type="Gene3D" id="3.40.1090.10">
    <property type="entry name" value="Cytosolic phospholipase A2 catalytic domain"/>
    <property type="match status" value="1"/>
</dbReference>
<sequence>MAKIGVAFSGGGIRSAAFCSGALRRLLQKNVKIDFLSCVSGGGYTGSAYVDWKYRHDKKDDKKWHQDFFNHMRQEAGLICHCQRPCKAVLESMALIAVLLFVSVIVPVLLWASMAFPLAYVIDFLFGSILRAADRSCSQQIQNNPNITIKQCREEQKSPDAIFDRYVLFITPVLIAFLSHVLSGCIPRAKKLFQFFTYFCVIFFALVFFPWFINDFLHVLSLWMKILVLVPLFFVWISFPLNRTIATLMIGIYIVSFVVFWRVYKESALGFVFDEKEFDLLLGISVLLNWIGPPMVTIQQRLGHVYVRWIIQKAFFYPKTVGKCGCEGISWRNLFLYCPTCYQPNGQLGNIRSSQALTLADLDEFTPTYIGCTTSNQWKRSPSPREAHYEVLTMSSQSIERLDRRQSEGELHGKLMPVDVYLSDVVATSASALNYHMGSMQGDEEPFKDLKVLLGLSTGSSIVSDERHERKRPFCVQILPFLMEMLRGVSLMVLFAAYLRTRNDMYILTGFLVLFLSSIVFSLIALVPTGSKHRGRLERIAGWFTINIPVVSYVRNALQVTNQGPNPPAVLYLSDGGHIENLGILPLLKKRLQKIVSIDGGQTILDEDYGSILLEALNMARKKLDCSFSGMDGRDIAEDIREKFVERMPGSQPSSYRFKVQYYQKNNDSEGKTKVGEGEILYIAPRHPSKAVKTKEYVTWKDVLHDISVELPADQWGNGPELKAEEANRLTFCCCECCHGNACCGFSEAMCEAFPQHSTNNQFFTPSMFSAYHREGYRASMEAKVEEFLNEESNSSPSAAFMV</sequence>
<gene>
    <name evidence="2" type="ORF">PLOB_00014373</name>
</gene>
<keyword evidence="1" id="KW-0812">Transmembrane</keyword>
<keyword evidence="1" id="KW-1133">Transmembrane helix</keyword>
<comment type="caution">
    <text evidence="2">The sequence shown here is derived from an EMBL/GenBank/DDBJ whole genome shotgun (WGS) entry which is preliminary data.</text>
</comment>
<dbReference type="PANTHER" id="PTHR10728">
    <property type="entry name" value="CYTOSOLIC PHOSPHOLIPASE A2"/>
    <property type="match status" value="1"/>
</dbReference>
<reference evidence="2 3" key="1">
    <citation type="submission" date="2022-05" db="EMBL/GenBank/DDBJ databases">
        <authorList>
            <consortium name="Genoscope - CEA"/>
            <person name="William W."/>
        </authorList>
    </citation>
    <scope>NUCLEOTIDE SEQUENCE [LARGE SCALE GENOMIC DNA]</scope>
</reference>
<dbReference type="EMBL" id="CALNXK010000184">
    <property type="protein sequence ID" value="CAH3173798.1"/>
    <property type="molecule type" value="Genomic_DNA"/>
</dbReference>
<proteinExistence type="predicted"/>
<feature type="transmembrane region" description="Helical" evidence="1">
    <location>
        <begin position="474"/>
        <end position="499"/>
    </location>
</feature>
<feature type="transmembrane region" description="Helical" evidence="1">
    <location>
        <begin position="94"/>
        <end position="122"/>
    </location>
</feature>
<dbReference type="PANTHER" id="PTHR10728:SF40">
    <property type="entry name" value="PATATIN FAMILY PROTEIN"/>
    <property type="match status" value="1"/>
</dbReference>
<protein>
    <recommendedName>
        <fullName evidence="4">PNPLA domain-containing protein</fullName>
    </recommendedName>
</protein>
<feature type="transmembrane region" description="Helical" evidence="1">
    <location>
        <begin position="166"/>
        <end position="183"/>
    </location>
</feature>